<sequence length="119" mass="14023">MGTYRNYMKLLESWPLDNSKPGRDLAQHIRDQLKLAFAKGEASEVNREQCDRYYMILKKISTNHYGQKYNRTLSSTATGLTKDQCNLMLTPEALEYFSEENRNIFKNTFSRLFRNVVKK</sequence>
<comment type="subcellular location">
    <subcellularLocation>
        <location evidence="1">Mitochondrion matrix</location>
        <location evidence="1">Mitochondrion nucleoid</location>
    </subcellularLocation>
</comment>
<reference evidence="7 8" key="1">
    <citation type="submission" date="2024-05" db="EMBL/GenBank/DDBJ databases">
        <title>The nuclear and mitochondrial genome assemblies of Tetragonisca angustula (Apidae: Meliponini), a tiny yet remarkable pollinator in the Neotropics.</title>
        <authorList>
            <person name="Ferrari R."/>
            <person name="Ricardo P.C."/>
            <person name="Dias F.C."/>
            <person name="Araujo N.S."/>
            <person name="Soares D.O."/>
            <person name="Zhou Q.-S."/>
            <person name="Zhu C.-D."/>
            <person name="Coutinho L."/>
            <person name="Airas M.C."/>
            <person name="Batista T.M."/>
        </authorList>
    </citation>
    <scope>NUCLEOTIDE SEQUENCE [LARGE SCALE GENOMIC DNA]</scope>
    <source>
        <strain evidence="7">ASF017062</strain>
        <tissue evidence="7">Abdomen</tissue>
    </source>
</reference>
<protein>
    <recommendedName>
        <fullName evidence="6">Mitochondrial nucleoid factor 1</fullName>
    </recommendedName>
    <alternativeName>
        <fullName evidence="5">Mitochondrial protein M19</fullName>
    </alternativeName>
</protein>
<evidence type="ECO:0000313" key="8">
    <source>
        <dbReference type="Proteomes" id="UP001432146"/>
    </source>
</evidence>
<keyword evidence="2" id="KW-0809">Transit peptide</keyword>
<keyword evidence="4" id="KW-1135">Mitochondrion nucleoid</keyword>
<dbReference type="Proteomes" id="UP001432146">
    <property type="component" value="Unassembled WGS sequence"/>
</dbReference>
<dbReference type="Pfam" id="PF20180">
    <property type="entry name" value="UQCC2_CBP6"/>
    <property type="match status" value="1"/>
</dbReference>
<keyword evidence="8" id="KW-1185">Reference proteome</keyword>
<dbReference type="GO" id="GO:0034551">
    <property type="term" value="P:mitochondrial respiratory chain complex III assembly"/>
    <property type="evidence" value="ECO:0007669"/>
    <property type="project" value="TreeGrafter"/>
</dbReference>
<evidence type="ECO:0000256" key="3">
    <source>
        <dbReference type="ARBA" id="ARBA00023128"/>
    </source>
</evidence>
<dbReference type="PANTHER" id="PTHR34260:SF1">
    <property type="entry name" value="UBIQUINOL-CYTOCHROME-C REDUCTASE COMPLEX ASSEMBLY FACTOR 2"/>
    <property type="match status" value="1"/>
</dbReference>
<proteinExistence type="predicted"/>
<dbReference type="AlphaFoldDB" id="A0AAW1AJM3"/>
<dbReference type="PANTHER" id="PTHR34260">
    <property type="entry name" value="UBIQUINOL-CYTOCHROME-C REDUCTASE COMPLEX ASSEMBLY FACTOR 2"/>
    <property type="match status" value="1"/>
</dbReference>
<accession>A0AAW1AJM3</accession>
<evidence type="ECO:0000256" key="5">
    <source>
        <dbReference type="ARBA" id="ARBA00031206"/>
    </source>
</evidence>
<dbReference type="EMBL" id="JAWNGG020000006">
    <property type="protein sequence ID" value="KAK9310015.1"/>
    <property type="molecule type" value="Genomic_DNA"/>
</dbReference>
<organism evidence="7 8">
    <name type="scientific">Tetragonisca angustula</name>
    <dbReference type="NCBI Taxonomy" id="166442"/>
    <lineage>
        <taxon>Eukaryota</taxon>
        <taxon>Metazoa</taxon>
        <taxon>Ecdysozoa</taxon>
        <taxon>Arthropoda</taxon>
        <taxon>Hexapoda</taxon>
        <taxon>Insecta</taxon>
        <taxon>Pterygota</taxon>
        <taxon>Neoptera</taxon>
        <taxon>Endopterygota</taxon>
        <taxon>Hymenoptera</taxon>
        <taxon>Apocrita</taxon>
        <taxon>Aculeata</taxon>
        <taxon>Apoidea</taxon>
        <taxon>Anthophila</taxon>
        <taxon>Apidae</taxon>
        <taxon>Tetragonisca</taxon>
    </lineage>
</organism>
<evidence type="ECO:0000256" key="4">
    <source>
        <dbReference type="ARBA" id="ARBA00023271"/>
    </source>
</evidence>
<evidence type="ECO:0000256" key="1">
    <source>
        <dbReference type="ARBA" id="ARBA00004436"/>
    </source>
</evidence>
<dbReference type="GO" id="GO:0042645">
    <property type="term" value="C:mitochondrial nucleoid"/>
    <property type="evidence" value="ECO:0007669"/>
    <property type="project" value="UniProtKB-SubCell"/>
</dbReference>
<comment type="caution">
    <text evidence="7">The sequence shown here is derived from an EMBL/GenBank/DDBJ whole genome shotgun (WGS) entry which is preliminary data.</text>
</comment>
<dbReference type="InterPro" id="IPR037698">
    <property type="entry name" value="UQCC2"/>
</dbReference>
<evidence type="ECO:0000256" key="2">
    <source>
        <dbReference type="ARBA" id="ARBA00022946"/>
    </source>
</evidence>
<keyword evidence="3" id="KW-0496">Mitochondrion</keyword>
<evidence type="ECO:0000313" key="7">
    <source>
        <dbReference type="EMBL" id="KAK9310015.1"/>
    </source>
</evidence>
<evidence type="ECO:0000256" key="6">
    <source>
        <dbReference type="ARBA" id="ARBA00032983"/>
    </source>
</evidence>
<gene>
    <name evidence="7" type="ORF">QLX08_000494</name>
</gene>
<name>A0AAW1AJM3_9HYME</name>